<gene>
    <name evidence="2" type="ORF">SAMN05444370_102418</name>
</gene>
<dbReference type="PROSITE" id="PS51257">
    <property type="entry name" value="PROKAR_LIPOPROTEIN"/>
    <property type="match status" value="1"/>
</dbReference>
<evidence type="ECO:0000313" key="2">
    <source>
        <dbReference type="EMBL" id="SDZ98534.1"/>
    </source>
</evidence>
<dbReference type="Proteomes" id="UP000198703">
    <property type="component" value="Unassembled WGS sequence"/>
</dbReference>
<name>A0A1H3XIR3_9RHOB</name>
<dbReference type="Pfam" id="PF19489">
    <property type="entry name" value="SLT_4"/>
    <property type="match status" value="1"/>
</dbReference>
<evidence type="ECO:0000313" key="3">
    <source>
        <dbReference type="Proteomes" id="UP000198703"/>
    </source>
</evidence>
<dbReference type="Gene3D" id="1.10.530.10">
    <property type="match status" value="1"/>
</dbReference>
<dbReference type="InterPro" id="IPR045795">
    <property type="entry name" value="SLT_4"/>
</dbReference>
<proteinExistence type="predicted"/>
<feature type="domain" description="Transglycosylase SLT" evidence="1">
    <location>
        <begin position="11"/>
        <end position="191"/>
    </location>
</feature>
<dbReference type="STRING" id="89524.SAMN05444370_102418"/>
<dbReference type="InterPro" id="IPR023346">
    <property type="entry name" value="Lysozyme-like_dom_sf"/>
</dbReference>
<dbReference type="CDD" id="cd00442">
    <property type="entry name" value="Lyz-like"/>
    <property type="match status" value="1"/>
</dbReference>
<organism evidence="2 3">
    <name type="scientific">Rubrimonas cliftonensis</name>
    <dbReference type="NCBI Taxonomy" id="89524"/>
    <lineage>
        <taxon>Bacteria</taxon>
        <taxon>Pseudomonadati</taxon>
        <taxon>Pseudomonadota</taxon>
        <taxon>Alphaproteobacteria</taxon>
        <taxon>Rhodobacterales</taxon>
        <taxon>Paracoccaceae</taxon>
        <taxon>Rubrimonas</taxon>
    </lineage>
</organism>
<sequence>MPVYLLRWGALALALFTVGCGSSDRMPRNTEDICAIYQDNPHWRRAVAQARDKWGAPEEVKMAIIWRESSFRAEARPPRTYTPGIPTGRVSSAYGYSQAIDGTWDWYEKDTGHSGDRDEFEDAIDFVGWYMAKTRRANGVAMNDAYNQYLNYHEGHAGYRRGDWRNKAWLMRAAAQVQAQADRYRLQASRCRA</sequence>
<reference evidence="2 3" key="1">
    <citation type="submission" date="2016-10" db="EMBL/GenBank/DDBJ databases">
        <authorList>
            <person name="de Groot N.N."/>
        </authorList>
    </citation>
    <scope>NUCLEOTIDE SEQUENCE [LARGE SCALE GENOMIC DNA]</scope>
    <source>
        <strain evidence="2 3">DSM 15345</strain>
    </source>
</reference>
<accession>A0A1H3XIR3</accession>
<dbReference type="SUPFAM" id="SSF53955">
    <property type="entry name" value="Lysozyme-like"/>
    <property type="match status" value="1"/>
</dbReference>
<dbReference type="AlphaFoldDB" id="A0A1H3XIR3"/>
<keyword evidence="3" id="KW-1185">Reference proteome</keyword>
<dbReference type="RefSeq" id="WP_093249452.1">
    <property type="nucleotide sequence ID" value="NZ_FNQM01000002.1"/>
</dbReference>
<dbReference type="EMBL" id="FNQM01000002">
    <property type="protein sequence ID" value="SDZ98534.1"/>
    <property type="molecule type" value="Genomic_DNA"/>
</dbReference>
<evidence type="ECO:0000259" key="1">
    <source>
        <dbReference type="Pfam" id="PF19489"/>
    </source>
</evidence>
<dbReference type="OrthoDB" id="9789144at2"/>
<protein>
    <recommendedName>
        <fullName evidence="1">Transglycosylase SLT domain-containing protein</fullName>
    </recommendedName>
</protein>